<dbReference type="Proteomes" id="UP000450161">
    <property type="component" value="Unassembled WGS sequence"/>
</dbReference>
<sequence>MYLPNAECLYLCNTDVSLSSSNGDKLKDLGFGMTQDDKMPAVVLY</sequence>
<dbReference type="AlphaFoldDB" id="A0A6I2U5P7"/>
<accession>A0A6I2U5P7</accession>
<gene>
    <name evidence="1" type="ORF">FYJ72_14545</name>
</gene>
<evidence type="ECO:0000313" key="1">
    <source>
        <dbReference type="EMBL" id="MST78834.1"/>
    </source>
</evidence>
<proteinExistence type="predicted"/>
<protein>
    <submittedName>
        <fullName evidence="1">Uncharacterized protein</fullName>
    </submittedName>
</protein>
<comment type="caution">
    <text evidence="1">The sequence shown here is derived from an EMBL/GenBank/DDBJ whole genome shotgun (WGS) entry which is preliminary data.</text>
</comment>
<dbReference type="EMBL" id="VUNF01000056">
    <property type="protein sequence ID" value="MST78834.1"/>
    <property type="molecule type" value="Genomic_DNA"/>
</dbReference>
<evidence type="ECO:0000313" key="2">
    <source>
        <dbReference type="Proteomes" id="UP000450161"/>
    </source>
</evidence>
<name>A0A6I2U5P7_9BACT</name>
<reference evidence="1 2" key="1">
    <citation type="submission" date="2019-08" db="EMBL/GenBank/DDBJ databases">
        <title>In-depth cultivation of the pig gut microbiome towards novel bacterial diversity and tailored functional studies.</title>
        <authorList>
            <person name="Wylensek D."/>
            <person name="Hitch T.C.A."/>
            <person name="Clavel T."/>
        </authorList>
    </citation>
    <scope>NUCLEOTIDE SEQUENCE [LARGE SCALE GENOMIC DNA]</scope>
    <source>
        <strain evidence="1 2">LKV-178-WT-2C</strain>
    </source>
</reference>
<organism evidence="1 2">
    <name type="scientific">Segatella copri</name>
    <dbReference type="NCBI Taxonomy" id="165179"/>
    <lineage>
        <taxon>Bacteria</taxon>
        <taxon>Pseudomonadati</taxon>
        <taxon>Bacteroidota</taxon>
        <taxon>Bacteroidia</taxon>
        <taxon>Bacteroidales</taxon>
        <taxon>Prevotellaceae</taxon>
        <taxon>Segatella</taxon>
    </lineage>
</organism>